<proteinExistence type="predicted"/>
<dbReference type="EMBL" id="CP059435">
    <property type="protein sequence ID" value="QMS59917.1"/>
    <property type="molecule type" value="Genomic_DNA"/>
</dbReference>
<geneLocation type="plasmid" evidence="2">
    <name>pcfviadri1362_p3</name>
</geneLocation>
<name>A0A974MV27_CAMFE</name>
<accession>A0A974MV27</accession>
<dbReference type="Proteomes" id="UP000514628">
    <property type="component" value="Plasmid pCFViADRI1362_P3"/>
</dbReference>
<evidence type="ECO:0000313" key="1">
    <source>
        <dbReference type="EMBL" id="QMS59917.1"/>
    </source>
</evidence>
<dbReference type="InterPro" id="IPR025264">
    <property type="entry name" value="Cag12"/>
</dbReference>
<reference evidence="2" key="1">
    <citation type="submission" date="2020-07" db="EMBL/GenBank/DDBJ databases">
        <title>A comparison of fourteen fully characterised mammalian-associated Campylobacter fetus isolates suggests a mechanism by which bovine-adapted biotypes have evolved high genomic plasticity.</title>
        <authorList>
            <person name="Nadin-Davis S.A."/>
            <person name="Chmara J.T."/>
            <person name="Carillo C."/>
            <person name="Amoako K."/>
            <person name="Goji N."/>
            <person name="Duceppe M.-O."/>
            <person name="Devenish J."/>
        </authorList>
    </citation>
    <scope>NUCLEOTIDE SEQUENCE [LARGE SCALE GENOMIC DNA]</scope>
    <source>
        <strain evidence="2">CFViADRI1362</strain>
        <plasmid evidence="2">pcfviadri1362_p3</plasmid>
    </source>
</reference>
<organism evidence="1 2">
    <name type="scientific">Campylobacter fetus</name>
    <dbReference type="NCBI Taxonomy" id="196"/>
    <lineage>
        <taxon>Bacteria</taxon>
        <taxon>Pseudomonadati</taxon>
        <taxon>Campylobacterota</taxon>
        <taxon>Epsilonproteobacteria</taxon>
        <taxon>Campylobacterales</taxon>
        <taxon>Campylobacteraceae</taxon>
        <taxon>Campylobacter</taxon>
    </lineage>
</organism>
<dbReference type="Pfam" id="PF13117">
    <property type="entry name" value="Cag12"/>
    <property type="match status" value="1"/>
</dbReference>
<dbReference type="AlphaFoldDB" id="A0A974MV27"/>
<protein>
    <submittedName>
        <fullName evidence="1">Cag pathogenicity island protein</fullName>
    </submittedName>
</protein>
<evidence type="ECO:0000313" key="2">
    <source>
        <dbReference type="Proteomes" id="UP000514628"/>
    </source>
</evidence>
<keyword evidence="1" id="KW-0614">Plasmid</keyword>
<gene>
    <name evidence="1" type="ORF">GZ989_011575</name>
</gene>
<dbReference type="PROSITE" id="PS51257">
    <property type="entry name" value="PROKAR_LIPOPROTEIN"/>
    <property type="match status" value="1"/>
</dbReference>
<dbReference type="RefSeq" id="WP_065843421.1">
    <property type="nucleotide sequence ID" value="NZ_CP059435.1"/>
</dbReference>
<sequence>MIKQALALSAATFLFIGCSSKAPDPVRLDGGSDVTINQNLLLRHDKSVPLDPFLKANNWTYNIHAQKTAEGELFKNDQIVRLFLLAHNATKIIIVGSDNVTGEYQAYLKANGVTAPIEIQPVSSINLQKNFVNILFFHKTETKDQR</sequence>